<dbReference type="GO" id="GO:0016836">
    <property type="term" value="F:hydro-lyase activity"/>
    <property type="evidence" value="ECO:0007669"/>
    <property type="project" value="UniProtKB-ARBA"/>
</dbReference>
<dbReference type="InterPro" id="IPR029045">
    <property type="entry name" value="ClpP/crotonase-like_dom_sf"/>
</dbReference>
<dbReference type="Gene3D" id="1.10.12.10">
    <property type="entry name" value="Lyase 2-enoyl-coa Hydratase, Chain A, domain 2"/>
    <property type="match status" value="1"/>
</dbReference>
<organism evidence="4 5">
    <name type="scientific">Leptospira broomii serovar Hurstbridge str. 5399</name>
    <dbReference type="NCBI Taxonomy" id="1049789"/>
    <lineage>
        <taxon>Bacteria</taxon>
        <taxon>Pseudomonadati</taxon>
        <taxon>Spirochaetota</taxon>
        <taxon>Spirochaetia</taxon>
        <taxon>Leptospirales</taxon>
        <taxon>Leptospiraceae</taxon>
        <taxon>Leptospira</taxon>
    </lineage>
</organism>
<dbReference type="PROSITE" id="PS00166">
    <property type="entry name" value="ENOYL_COA_HYDRATASE"/>
    <property type="match status" value="1"/>
</dbReference>
<dbReference type="CDD" id="cd06558">
    <property type="entry name" value="crotonase-like"/>
    <property type="match status" value="1"/>
</dbReference>
<dbReference type="InterPro" id="IPR018376">
    <property type="entry name" value="Enoyl-CoA_hyd/isom_CS"/>
</dbReference>
<evidence type="ECO:0000256" key="1">
    <source>
        <dbReference type="ARBA" id="ARBA00005254"/>
    </source>
</evidence>
<gene>
    <name evidence="4" type="ORF">LEP1GSC050_3331</name>
</gene>
<protein>
    <submittedName>
        <fullName evidence="4">Enoyl-CoA hydratase/isomerase family protein</fullName>
    </submittedName>
</protein>
<dbReference type="AlphaFoldDB" id="T0F9L5"/>
<dbReference type="GO" id="GO:0016853">
    <property type="term" value="F:isomerase activity"/>
    <property type="evidence" value="ECO:0007669"/>
    <property type="project" value="UniProtKB-KW"/>
</dbReference>
<keyword evidence="2" id="KW-0456">Lyase</keyword>
<dbReference type="InterPro" id="IPR014748">
    <property type="entry name" value="Enoyl-CoA_hydra_C"/>
</dbReference>
<evidence type="ECO:0000256" key="3">
    <source>
        <dbReference type="RuleBase" id="RU003707"/>
    </source>
</evidence>
<name>T0F9L5_9LEPT</name>
<evidence type="ECO:0000256" key="2">
    <source>
        <dbReference type="ARBA" id="ARBA00023239"/>
    </source>
</evidence>
<proteinExistence type="inferred from homology"/>
<dbReference type="PANTHER" id="PTHR11941:SF54">
    <property type="entry name" value="ENOYL-COA HYDRATASE, MITOCHONDRIAL"/>
    <property type="match status" value="1"/>
</dbReference>
<dbReference type="Proteomes" id="UP000015454">
    <property type="component" value="Unassembled WGS sequence"/>
</dbReference>
<dbReference type="PANTHER" id="PTHR11941">
    <property type="entry name" value="ENOYL-COA HYDRATASE-RELATED"/>
    <property type="match status" value="1"/>
</dbReference>
<dbReference type="SUPFAM" id="SSF52096">
    <property type="entry name" value="ClpP/crotonase"/>
    <property type="match status" value="1"/>
</dbReference>
<reference evidence="4" key="1">
    <citation type="submission" date="2013-05" db="EMBL/GenBank/DDBJ databases">
        <authorList>
            <person name="Harkins D.M."/>
            <person name="Durkin A.S."/>
            <person name="Brinkac L.M."/>
            <person name="Haft D.H."/>
            <person name="Selengut J.D."/>
            <person name="Sanka R."/>
            <person name="DePew J."/>
            <person name="Purushe J."/>
            <person name="Hartskeerl R.A."/>
            <person name="Ahmed A."/>
            <person name="van der Linden H."/>
            <person name="Goris M.G.A."/>
            <person name="Vinetz J.M."/>
            <person name="Sutton G.G."/>
            <person name="Nierman W.C."/>
            <person name="Fouts D.E."/>
        </authorList>
    </citation>
    <scope>NUCLEOTIDE SEQUENCE [LARGE SCALE GENOMIC DNA]</scope>
    <source>
        <strain evidence="4">5399</strain>
    </source>
</reference>
<comment type="caution">
    <text evidence="4">The sequence shown here is derived from an EMBL/GenBank/DDBJ whole genome shotgun (WGS) entry which is preliminary data.</text>
</comment>
<dbReference type="EMBL" id="AHMO02000008">
    <property type="protein sequence ID" value="EQA44237.1"/>
    <property type="molecule type" value="Genomic_DNA"/>
</dbReference>
<evidence type="ECO:0000313" key="4">
    <source>
        <dbReference type="EMBL" id="EQA44237.1"/>
    </source>
</evidence>
<accession>T0F9L5</accession>
<evidence type="ECO:0000313" key="5">
    <source>
        <dbReference type="Proteomes" id="UP000015454"/>
    </source>
</evidence>
<dbReference type="GO" id="GO:0006635">
    <property type="term" value="P:fatty acid beta-oxidation"/>
    <property type="evidence" value="ECO:0007669"/>
    <property type="project" value="TreeGrafter"/>
</dbReference>
<dbReference type="Gene3D" id="3.90.226.10">
    <property type="entry name" value="2-enoyl-CoA Hydratase, Chain A, domain 1"/>
    <property type="match status" value="1"/>
</dbReference>
<dbReference type="InterPro" id="IPR001753">
    <property type="entry name" value="Enoyl-CoA_hydra/iso"/>
</dbReference>
<keyword evidence="5" id="KW-1185">Reference proteome</keyword>
<comment type="similarity">
    <text evidence="1 3">Belongs to the enoyl-CoA hydratase/isomerase family.</text>
</comment>
<dbReference type="STRING" id="1049789.LEP1GSC050_3331"/>
<sequence>MPDWKNPATYPIIGRKSPARNKIFPEIEPMSQIVLYSISENIATISLNRPDKRNAISRELLDSFMSLIEKAAMEQKIRALIIRGEGPVFCAGADLKERESMREEEVHSFLDSVGTSFRFLEKLPFPTIAALDGDAFGGGLELALSCDFILLREGVKVGLTETGLGIIPGAGGTQRLPRRIGVSKAMEMILTAKILDSKTALEYGLANLIAKTSAYAEANILAETISEKGPIAIRLAKAAIRDGEGLTIEEALKIERMHYNKTLATEDRKEALSAFKEKRKPQFKGK</sequence>
<dbReference type="FunFam" id="3.90.226.10:FF:000009">
    <property type="entry name" value="Carnitinyl-CoA dehydratase"/>
    <property type="match status" value="1"/>
</dbReference>
<dbReference type="Pfam" id="PF00378">
    <property type="entry name" value="ECH_1"/>
    <property type="match status" value="1"/>
</dbReference>
<dbReference type="FunFam" id="1.10.12.10:FF:000001">
    <property type="entry name" value="Probable enoyl-CoA hydratase, mitochondrial"/>
    <property type="match status" value="1"/>
</dbReference>